<keyword evidence="2" id="KW-1185">Reference proteome</keyword>
<gene>
    <name evidence="1" type="ORF">ACH5RR_026056</name>
</gene>
<name>A0ABD2Z3P0_9GENT</name>
<evidence type="ECO:0000313" key="2">
    <source>
        <dbReference type="Proteomes" id="UP001630127"/>
    </source>
</evidence>
<sequence length="96" mass="10799">MIRMLGRYILPSLFVNQMTRIEIEDCKVITQSLRRDKVVHIVHQGTCSNGLQFGLELLDLQSTLVQLFLVQVEGLGEADKFLSSSFQPQKCACSPS</sequence>
<dbReference type="EMBL" id="JBJUIK010000011">
    <property type="protein sequence ID" value="KAL3513339.1"/>
    <property type="molecule type" value="Genomic_DNA"/>
</dbReference>
<reference evidence="1 2" key="1">
    <citation type="submission" date="2024-11" db="EMBL/GenBank/DDBJ databases">
        <title>A near-complete genome assembly of Cinchona calisaya.</title>
        <authorList>
            <person name="Lian D.C."/>
            <person name="Zhao X.W."/>
            <person name="Wei L."/>
        </authorList>
    </citation>
    <scope>NUCLEOTIDE SEQUENCE [LARGE SCALE GENOMIC DNA]</scope>
    <source>
        <tissue evidence="1">Nenye</tissue>
    </source>
</reference>
<accession>A0ABD2Z3P0</accession>
<evidence type="ECO:0000313" key="1">
    <source>
        <dbReference type="EMBL" id="KAL3513339.1"/>
    </source>
</evidence>
<organism evidence="1 2">
    <name type="scientific">Cinchona calisaya</name>
    <dbReference type="NCBI Taxonomy" id="153742"/>
    <lineage>
        <taxon>Eukaryota</taxon>
        <taxon>Viridiplantae</taxon>
        <taxon>Streptophyta</taxon>
        <taxon>Embryophyta</taxon>
        <taxon>Tracheophyta</taxon>
        <taxon>Spermatophyta</taxon>
        <taxon>Magnoliopsida</taxon>
        <taxon>eudicotyledons</taxon>
        <taxon>Gunneridae</taxon>
        <taxon>Pentapetalae</taxon>
        <taxon>asterids</taxon>
        <taxon>lamiids</taxon>
        <taxon>Gentianales</taxon>
        <taxon>Rubiaceae</taxon>
        <taxon>Cinchonoideae</taxon>
        <taxon>Cinchoneae</taxon>
        <taxon>Cinchona</taxon>
    </lineage>
</organism>
<dbReference type="Proteomes" id="UP001630127">
    <property type="component" value="Unassembled WGS sequence"/>
</dbReference>
<dbReference type="AlphaFoldDB" id="A0ABD2Z3P0"/>
<protein>
    <submittedName>
        <fullName evidence="1">Uncharacterized protein</fullName>
    </submittedName>
</protein>
<proteinExistence type="predicted"/>
<comment type="caution">
    <text evidence="1">The sequence shown here is derived from an EMBL/GenBank/DDBJ whole genome shotgun (WGS) entry which is preliminary data.</text>
</comment>